<organism evidence="1 2">
    <name type="scientific">Metabacillus hrfriensis</name>
    <dbReference type="NCBI Taxonomy" id="3048891"/>
    <lineage>
        <taxon>Bacteria</taxon>
        <taxon>Bacillati</taxon>
        <taxon>Bacillota</taxon>
        <taxon>Bacilli</taxon>
        <taxon>Bacillales</taxon>
        <taxon>Bacillaceae</taxon>
        <taxon>Metabacillus</taxon>
    </lineage>
</organism>
<evidence type="ECO:0000313" key="1">
    <source>
        <dbReference type="EMBL" id="WHZ60275.1"/>
    </source>
</evidence>
<keyword evidence="2" id="KW-1185">Reference proteome</keyword>
<evidence type="ECO:0000313" key="2">
    <source>
        <dbReference type="Proteomes" id="UP001226091"/>
    </source>
</evidence>
<protein>
    <submittedName>
        <fullName evidence="1">DUF624 domain-containing protein</fullName>
    </submittedName>
</protein>
<dbReference type="Proteomes" id="UP001226091">
    <property type="component" value="Chromosome"/>
</dbReference>
<reference evidence="2" key="1">
    <citation type="journal article" date="2025" name="Aquaculture">
        <title>Assessment of the bioflocculant production and safety properties of Metabacillus hrfriensis sp. nov. based on phenotypic and whole-genome sequencing analysis.</title>
        <authorList>
            <person name="Zhang R."/>
            <person name="Zhao Z."/>
            <person name="Luo L."/>
            <person name="Wang S."/>
            <person name="Guo K."/>
            <person name="Xu W."/>
        </authorList>
    </citation>
    <scope>NUCLEOTIDE SEQUENCE [LARGE SCALE GENOMIC DNA]</scope>
    <source>
        <strain evidence="2">CT-WN-B3</strain>
    </source>
</reference>
<accession>A0ACD4RID9</accession>
<sequence>MVVFMEWIWKLMYLNIVWILFSLPIITIIPATFAMFSIVGKWFQDEVETPIYSTFTSEFKAFFSKSYPLGIALIVLGAFFAIDLMILKDQYTTVLLTLRYALIFMTLFYLIAACYSIPVYLKYRLSWYKTLFIALMLGVRQPVITLLMLCGLLLVVLLLLFGTGIGILLMGSLIAVIFTLSARRGIQKI</sequence>
<name>A0ACD4RID9_9BACI</name>
<proteinExistence type="predicted"/>
<gene>
    <name evidence="1" type="ORF">QLQ22_15160</name>
</gene>
<dbReference type="EMBL" id="CP126116">
    <property type="protein sequence ID" value="WHZ60275.1"/>
    <property type="molecule type" value="Genomic_DNA"/>
</dbReference>